<dbReference type="PANTHER" id="PTHR44942">
    <property type="entry name" value="METHYLTRANSF_11 DOMAIN-CONTAINING PROTEIN"/>
    <property type="match status" value="1"/>
</dbReference>
<sequence length="300" mass="33343">MASSTGISERAQTGFAKSAAYDQHRPAYTSTVVQLLLENLRVSGVKHAKLLDLAAGTGKFTIAIAAREEQYEIAAVEPHDEMRQVLEEKKLSGVAVLAGKADSIPVEDGSVDAVICAQAFHWFANMEALREIHRVLKPHGALGMVWNIEDYNAPRGHKATTAWEGKLHDLTWTFQDDAPRYRHEEWRKVFDKQTKSTPLSLIIPSDQLFSLPLAETREAFEVRLSKEKLWERYNTLSQIAMLEGEERKNTYNAFMEILSSPDVEVDENGNVVAHGATTVVWSGKIPEDGRDGLGDTVGTP</sequence>
<dbReference type="GO" id="GO:0032259">
    <property type="term" value="P:methylation"/>
    <property type="evidence" value="ECO:0007669"/>
    <property type="project" value="UniProtKB-KW"/>
</dbReference>
<name>A0AAJ0DDT3_9PEZI</name>
<evidence type="ECO:0000256" key="1">
    <source>
        <dbReference type="ARBA" id="ARBA00008361"/>
    </source>
</evidence>
<dbReference type="InterPro" id="IPR051052">
    <property type="entry name" value="Diverse_substrate_MTase"/>
</dbReference>
<reference evidence="5" key="1">
    <citation type="submission" date="2023-04" db="EMBL/GenBank/DDBJ databases">
        <title>Black Yeasts Isolated from many extreme environments.</title>
        <authorList>
            <person name="Coleine C."/>
            <person name="Stajich J.E."/>
            <person name="Selbmann L."/>
        </authorList>
    </citation>
    <scope>NUCLEOTIDE SEQUENCE</scope>
    <source>
        <strain evidence="5">CCFEE 5312</strain>
    </source>
</reference>
<comment type="similarity">
    <text evidence="1">Belongs to the methyltransferase superfamily.</text>
</comment>
<comment type="caution">
    <text evidence="5">The sequence shown here is derived from an EMBL/GenBank/DDBJ whole genome shotgun (WGS) entry which is preliminary data.</text>
</comment>
<feature type="domain" description="Methyltransferase type 11" evidence="4">
    <location>
        <begin position="51"/>
        <end position="142"/>
    </location>
</feature>
<evidence type="ECO:0000313" key="6">
    <source>
        <dbReference type="Proteomes" id="UP001271007"/>
    </source>
</evidence>
<evidence type="ECO:0000313" key="5">
    <source>
        <dbReference type="EMBL" id="KAK3048145.1"/>
    </source>
</evidence>
<dbReference type="PANTHER" id="PTHR44942:SF4">
    <property type="entry name" value="METHYLTRANSFERASE TYPE 11 DOMAIN-CONTAINING PROTEIN"/>
    <property type="match status" value="1"/>
</dbReference>
<proteinExistence type="inferred from homology"/>
<gene>
    <name evidence="5" type="ORF">LTR09_010484</name>
</gene>
<dbReference type="InterPro" id="IPR013216">
    <property type="entry name" value="Methyltransf_11"/>
</dbReference>
<keyword evidence="2" id="KW-0489">Methyltransferase</keyword>
<dbReference type="Pfam" id="PF08241">
    <property type="entry name" value="Methyltransf_11"/>
    <property type="match status" value="1"/>
</dbReference>
<evidence type="ECO:0000256" key="2">
    <source>
        <dbReference type="ARBA" id="ARBA00022603"/>
    </source>
</evidence>
<protein>
    <recommendedName>
        <fullName evidence="4">Methyltransferase type 11 domain-containing protein</fullName>
    </recommendedName>
</protein>
<keyword evidence="6" id="KW-1185">Reference proteome</keyword>
<dbReference type="CDD" id="cd02440">
    <property type="entry name" value="AdoMet_MTases"/>
    <property type="match status" value="1"/>
</dbReference>
<organism evidence="5 6">
    <name type="scientific">Extremus antarcticus</name>
    <dbReference type="NCBI Taxonomy" id="702011"/>
    <lineage>
        <taxon>Eukaryota</taxon>
        <taxon>Fungi</taxon>
        <taxon>Dikarya</taxon>
        <taxon>Ascomycota</taxon>
        <taxon>Pezizomycotina</taxon>
        <taxon>Dothideomycetes</taxon>
        <taxon>Dothideomycetidae</taxon>
        <taxon>Mycosphaerellales</taxon>
        <taxon>Extremaceae</taxon>
        <taxon>Extremus</taxon>
    </lineage>
</organism>
<keyword evidence="3" id="KW-0808">Transferase</keyword>
<dbReference type="EMBL" id="JAWDJX010000052">
    <property type="protein sequence ID" value="KAK3048145.1"/>
    <property type="molecule type" value="Genomic_DNA"/>
</dbReference>
<dbReference type="GO" id="GO:0008757">
    <property type="term" value="F:S-adenosylmethionine-dependent methyltransferase activity"/>
    <property type="evidence" value="ECO:0007669"/>
    <property type="project" value="InterPro"/>
</dbReference>
<dbReference type="InterPro" id="IPR029063">
    <property type="entry name" value="SAM-dependent_MTases_sf"/>
</dbReference>
<evidence type="ECO:0000256" key="3">
    <source>
        <dbReference type="ARBA" id="ARBA00022679"/>
    </source>
</evidence>
<evidence type="ECO:0000259" key="4">
    <source>
        <dbReference type="Pfam" id="PF08241"/>
    </source>
</evidence>
<dbReference type="Proteomes" id="UP001271007">
    <property type="component" value="Unassembled WGS sequence"/>
</dbReference>
<dbReference type="AlphaFoldDB" id="A0AAJ0DDT3"/>
<dbReference type="Gene3D" id="3.40.50.150">
    <property type="entry name" value="Vaccinia Virus protein VP39"/>
    <property type="match status" value="1"/>
</dbReference>
<accession>A0AAJ0DDT3</accession>
<dbReference type="SUPFAM" id="SSF53335">
    <property type="entry name" value="S-adenosyl-L-methionine-dependent methyltransferases"/>
    <property type="match status" value="1"/>
</dbReference>